<reference evidence="3" key="1">
    <citation type="submission" date="2016-10" db="EMBL/GenBank/DDBJ databases">
        <authorList>
            <person name="Varghese N."/>
            <person name="Submissions S."/>
        </authorList>
    </citation>
    <scope>NUCLEOTIDE SEQUENCE [LARGE SCALE GENOMIC DNA]</scope>
    <source>
        <strain evidence="3">DSM 1551</strain>
    </source>
</reference>
<dbReference type="PANTHER" id="PTHR30514:SF1">
    <property type="entry name" value="HTH-TYPE TRANSCRIPTIONAL REGULATOR HEXR-RELATED"/>
    <property type="match status" value="1"/>
</dbReference>
<dbReference type="Proteomes" id="UP000198558">
    <property type="component" value="Unassembled WGS sequence"/>
</dbReference>
<dbReference type="GeneID" id="78288828"/>
<keyword evidence="2" id="KW-0238">DNA-binding</keyword>
<dbReference type="SUPFAM" id="SSF53697">
    <property type="entry name" value="SIS domain"/>
    <property type="match status" value="1"/>
</dbReference>
<gene>
    <name evidence="2" type="ORF">SAMN04489758_12413</name>
</gene>
<proteinExistence type="predicted"/>
<dbReference type="Gene3D" id="3.40.50.10490">
    <property type="entry name" value="Glucose-6-phosphate isomerase like protein, domain 1"/>
    <property type="match status" value="1"/>
</dbReference>
<dbReference type="GO" id="GO:0003677">
    <property type="term" value="F:DNA binding"/>
    <property type="evidence" value="ECO:0007669"/>
    <property type="project" value="UniProtKB-KW"/>
</dbReference>
<name>A0A1I0G269_9FIRM</name>
<dbReference type="RefSeq" id="WP_092354750.1">
    <property type="nucleotide sequence ID" value="NZ_FOIN01000024.1"/>
</dbReference>
<keyword evidence="3" id="KW-1185">Reference proteome</keyword>
<dbReference type="PANTHER" id="PTHR30514">
    <property type="entry name" value="GLUCOKINASE"/>
    <property type="match status" value="1"/>
</dbReference>
<dbReference type="AlphaFoldDB" id="A0A1I0G269"/>
<dbReference type="InterPro" id="IPR047640">
    <property type="entry name" value="RpiR-like"/>
</dbReference>
<evidence type="ECO:0000313" key="3">
    <source>
        <dbReference type="Proteomes" id="UP000198558"/>
    </source>
</evidence>
<dbReference type="GO" id="GO:0097367">
    <property type="term" value="F:carbohydrate derivative binding"/>
    <property type="evidence" value="ECO:0007669"/>
    <property type="project" value="InterPro"/>
</dbReference>
<dbReference type="Gene3D" id="1.10.10.10">
    <property type="entry name" value="Winged helix-like DNA-binding domain superfamily/Winged helix DNA-binding domain"/>
    <property type="match status" value="1"/>
</dbReference>
<evidence type="ECO:0000259" key="1">
    <source>
        <dbReference type="PROSITE" id="PS51464"/>
    </source>
</evidence>
<organism evidence="2 3">
    <name type="scientific">Thomasclavelia cocleata</name>
    <dbReference type="NCBI Taxonomy" id="69824"/>
    <lineage>
        <taxon>Bacteria</taxon>
        <taxon>Bacillati</taxon>
        <taxon>Bacillota</taxon>
        <taxon>Erysipelotrichia</taxon>
        <taxon>Erysipelotrichales</taxon>
        <taxon>Coprobacillaceae</taxon>
        <taxon>Thomasclavelia</taxon>
    </lineage>
</organism>
<dbReference type="OrthoDB" id="1649815at2"/>
<dbReference type="PROSITE" id="PS51464">
    <property type="entry name" value="SIS"/>
    <property type="match status" value="1"/>
</dbReference>
<feature type="domain" description="SIS" evidence="1">
    <location>
        <begin position="116"/>
        <end position="250"/>
    </location>
</feature>
<dbReference type="InterPro" id="IPR036388">
    <property type="entry name" value="WH-like_DNA-bd_sf"/>
</dbReference>
<dbReference type="GO" id="GO:0003700">
    <property type="term" value="F:DNA-binding transcription factor activity"/>
    <property type="evidence" value="ECO:0007669"/>
    <property type="project" value="InterPro"/>
</dbReference>
<protein>
    <submittedName>
        <fullName evidence="2">DNA-binding transcriptional regulator, MurR/RpiR family, contains HTH and SIS domains</fullName>
    </submittedName>
</protein>
<accession>A0A1I0G269</accession>
<dbReference type="InterPro" id="IPR046348">
    <property type="entry name" value="SIS_dom_sf"/>
</dbReference>
<evidence type="ECO:0000313" key="2">
    <source>
        <dbReference type="EMBL" id="SET64087.1"/>
    </source>
</evidence>
<dbReference type="InterPro" id="IPR001347">
    <property type="entry name" value="SIS_dom"/>
</dbReference>
<dbReference type="EMBL" id="FOIN01000024">
    <property type="protein sequence ID" value="SET64087.1"/>
    <property type="molecule type" value="Genomic_DNA"/>
</dbReference>
<dbReference type="GO" id="GO:1901135">
    <property type="term" value="P:carbohydrate derivative metabolic process"/>
    <property type="evidence" value="ECO:0007669"/>
    <property type="project" value="InterPro"/>
</dbReference>
<sequence length="250" mass="29058">MNLLLSRILTYLNGTLLYDSHYQFCKFIIYNYLELEDLSFDEVSLKSGISKKDILDFCILLGFNDYESFKAKLVRDHMIRLDQIRARMLGVSSEKLINEMEKSCTNETMKEYISIICEAIFKAKRVILVGALFPMSIAVEFQTDLVTFGKPVIQYHNFDKDIDLDENDVTIFISATGRSMNSFIQIKKELGVDKATSILVTQNKTYVFGEHKIADYVIHVPGKFDGINFNYQIMTICDLLRVHYYQQYYL</sequence>